<reference evidence="1 2" key="1">
    <citation type="submission" date="2015-03" db="EMBL/GenBank/DDBJ databases">
        <authorList>
            <person name="Hassan Y.I."/>
            <person name="Lepp D."/>
            <person name="Zhou T."/>
        </authorList>
    </citation>
    <scope>NUCLEOTIDE SEQUENCE [LARGE SCALE GENOMIC DNA]</scope>
    <source>
        <strain evidence="1 2">GH2-10</strain>
    </source>
</reference>
<dbReference type="SUPFAM" id="SSF48173">
    <property type="entry name" value="Cryptochrome/photolyase FAD-binding domain"/>
    <property type="match status" value="1"/>
</dbReference>
<evidence type="ECO:0000313" key="2">
    <source>
        <dbReference type="Proteomes" id="UP000033514"/>
    </source>
</evidence>
<dbReference type="PANTHER" id="PTHR38657">
    <property type="entry name" value="SLR1343 PROTEIN"/>
    <property type="match status" value="1"/>
</dbReference>
<dbReference type="AlphaFoldDB" id="A0A0F5LBU8"/>
<gene>
    <name evidence="1" type="ORF">VW35_04830</name>
</gene>
<dbReference type="Gene3D" id="1.25.40.80">
    <property type="match status" value="1"/>
</dbReference>
<dbReference type="Gene3D" id="1.10.10.1710">
    <property type="entry name" value="Deoxyribodipyrimidine photolyase-related"/>
    <property type="match status" value="1"/>
</dbReference>
<dbReference type="PANTHER" id="PTHR38657:SF1">
    <property type="entry name" value="SLR1343 PROTEIN"/>
    <property type="match status" value="1"/>
</dbReference>
<dbReference type="Gene3D" id="3.40.50.620">
    <property type="entry name" value="HUPs"/>
    <property type="match status" value="1"/>
</dbReference>
<dbReference type="RefSeq" id="WP_046141895.1">
    <property type="nucleotide sequence ID" value="NZ_LAJG01000014.1"/>
</dbReference>
<dbReference type="Proteomes" id="UP000033514">
    <property type="component" value="Unassembled WGS sequence"/>
</dbReference>
<accession>A0A0F5LBU8</accession>
<dbReference type="PATRIC" id="fig|361041.3.peg.272"/>
<dbReference type="EMBL" id="LAJG01000014">
    <property type="protein sequence ID" value="KKB79823.1"/>
    <property type="molecule type" value="Genomic_DNA"/>
</dbReference>
<dbReference type="Pfam" id="PF04244">
    <property type="entry name" value="DPRP"/>
    <property type="match status" value="1"/>
</dbReference>
<dbReference type="InterPro" id="IPR036134">
    <property type="entry name" value="Crypto/Photolyase_FAD-like_sf"/>
</dbReference>
<protein>
    <submittedName>
        <fullName evidence="1">Deoxyribodipyrimidine photolyase</fullName>
    </submittedName>
</protein>
<proteinExistence type="predicted"/>
<keyword evidence="2" id="KW-1185">Reference proteome</keyword>
<comment type="caution">
    <text evidence="1">The sequence shown here is derived from an EMBL/GenBank/DDBJ whole genome shotgun (WGS) entry which is preliminary data.</text>
</comment>
<dbReference type="InterPro" id="IPR052551">
    <property type="entry name" value="UV-DNA_repair_photolyase"/>
</dbReference>
<name>A0A0F5LBU8_9HYPH</name>
<keyword evidence="1" id="KW-0456">Lyase</keyword>
<dbReference type="OrthoDB" id="5288100at2"/>
<sequence>MAILRFILGDQLSRNIATLRDLDPERDVVLMAEVGSESTVVGFHKQKLAFIYSGMRHFAEDLRREGITVDYVALTEADNTQNLEGELNRALARHNVDGVVVTEPGAWRVKDMMTGWESHLGVPVEVREDDRFICSHARFAAWAEGRQSFRMEYFYREMRRETGLLMENDGPIGGQWNFDAENRQSLPDNYRPPERLRFEPDAITRAVLELVTERYHKNFGDLEPFEWAVTRQGALQALDHFIEHCLPDFGTYQDAMKSGEPFLNHGLISPYLNIGLLDPLEVCRAAERAYLDGQAPLNAAEGFIRQIIGWREYVRGIYWLKMPDYAETNHLKANRDLPWFYWSGKTRMNCLANAIGDTRRHAYAHHIQRLMVTGNFALLAGIEPRQIEAWYLAVYIDAFDWVELPNTHGMVMFADGGLLASKPYAASGAYINRMSDYCSGCVYSPATKDGEKACPITLLYWNFLIENRQKLQGNRRMAMPYRNLDRMNATQRKSIEARASAFLNGLSATEDEPEAPQMRLDV</sequence>
<evidence type="ECO:0000313" key="1">
    <source>
        <dbReference type="EMBL" id="KKB79823.1"/>
    </source>
</evidence>
<dbReference type="STRING" id="361041.VW35_04830"/>
<dbReference type="GO" id="GO:0016829">
    <property type="term" value="F:lyase activity"/>
    <property type="evidence" value="ECO:0007669"/>
    <property type="project" value="UniProtKB-KW"/>
</dbReference>
<dbReference type="Gene3D" id="1.10.579.10">
    <property type="entry name" value="DNA Cyclobutane Dipyrimidine Photolyase, subunit A, domain 3"/>
    <property type="match status" value="1"/>
</dbReference>
<dbReference type="InterPro" id="IPR014729">
    <property type="entry name" value="Rossmann-like_a/b/a_fold"/>
</dbReference>
<organism evidence="1 2">
    <name type="scientific">Devosia soli</name>
    <dbReference type="NCBI Taxonomy" id="361041"/>
    <lineage>
        <taxon>Bacteria</taxon>
        <taxon>Pseudomonadati</taxon>
        <taxon>Pseudomonadota</taxon>
        <taxon>Alphaproteobacteria</taxon>
        <taxon>Hyphomicrobiales</taxon>
        <taxon>Devosiaceae</taxon>
        <taxon>Devosia</taxon>
    </lineage>
</organism>
<dbReference type="InterPro" id="IPR007357">
    <property type="entry name" value="PhrB-like"/>
</dbReference>